<organism evidence="1 2">
    <name type="scientific">Methylorubrum extorquens DSM 13060</name>
    <dbReference type="NCBI Taxonomy" id="882800"/>
    <lineage>
        <taxon>Bacteria</taxon>
        <taxon>Pseudomonadati</taxon>
        <taxon>Pseudomonadota</taxon>
        <taxon>Alphaproteobacteria</taxon>
        <taxon>Hyphomicrobiales</taxon>
        <taxon>Methylobacteriaceae</taxon>
        <taxon>Methylorubrum</taxon>
    </lineage>
</organism>
<feature type="non-terminal residue" evidence="1">
    <location>
        <position position="98"/>
    </location>
</feature>
<proteinExistence type="predicted"/>
<dbReference type="AlphaFoldDB" id="H1KM89"/>
<gene>
    <name evidence="1" type="ORF">MetexDRAFT_3752</name>
</gene>
<dbReference type="RefSeq" id="WP_003602157.1">
    <property type="nucleotide sequence ID" value="NZ_AGJK01000115.1"/>
</dbReference>
<evidence type="ECO:0000313" key="2">
    <source>
        <dbReference type="Proteomes" id="UP000004382"/>
    </source>
</evidence>
<name>H1KM89_METEX</name>
<evidence type="ECO:0000313" key="1">
    <source>
        <dbReference type="EMBL" id="EHP91342.1"/>
    </source>
</evidence>
<reference evidence="1 2" key="1">
    <citation type="submission" date="2011-09" db="EMBL/GenBank/DDBJ databases">
        <title>The draft genome of Methylobacterium extorquens DSM 13060.</title>
        <authorList>
            <consortium name="US DOE Joint Genome Institute (JGI-PGF)"/>
            <person name="Lucas S."/>
            <person name="Han J."/>
            <person name="Lapidus A."/>
            <person name="Cheng J.-F."/>
            <person name="Goodwin L."/>
            <person name="Pitluck S."/>
            <person name="Peters L."/>
            <person name="Land M.L."/>
            <person name="Hauser L."/>
            <person name="Koskimaki J."/>
            <person name="Halonen O."/>
            <person name="Pirttila A."/>
            <person name="Frank C."/>
            <person name="Woyke T.J."/>
        </authorList>
    </citation>
    <scope>NUCLEOTIDE SEQUENCE [LARGE SCALE GENOMIC DNA]</scope>
    <source>
        <strain evidence="1 2">DSM 13060</strain>
    </source>
</reference>
<protein>
    <submittedName>
        <fullName evidence="1">Uncharacterized protein</fullName>
    </submittedName>
</protein>
<comment type="caution">
    <text evidence="1">The sequence shown here is derived from an EMBL/GenBank/DDBJ whole genome shotgun (WGS) entry which is preliminary data.</text>
</comment>
<accession>H1KM89</accession>
<sequence>MTHFYLVDSSGYGRCPLRVLEAFDSRAALMDRMAAVMVEANDYDEGLNYLSSATHVASSDLNVAVGKCLPASRCKASDLRTGPGSADGLPIMRGFAAR</sequence>
<dbReference type="EMBL" id="AGJK01000115">
    <property type="protein sequence ID" value="EHP91342.1"/>
    <property type="molecule type" value="Genomic_DNA"/>
</dbReference>
<dbReference type="Proteomes" id="UP000004382">
    <property type="component" value="Unassembled WGS sequence"/>
</dbReference>